<evidence type="ECO:0000259" key="4">
    <source>
        <dbReference type="PROSITE" id="PS50902"/>
    </source>
</evidence>
<proteinExistence type="inferred from homology"/>
<evidence type="ECO:0000313" key="8">
    <source>
        <dbReference type="Proteomes" id="UP000288215"/>
    </source>
</evidence>
<evidence type="ECO:0000256" key="1">
    <source>
        <dbReference type="ARBA" id="ARBA00010854"/>
    </source>
</evidence>
<keyword evidence="7" id="KW-0808">Transferase</keyword>
<dbReference type="Pfam" id="PF02607">
    <property type="entry name" value="B12-binding_2"/>
    <property type="match status" value="1"/>
</dbReference>
<dbReference type="PANTHER" id="PTHR45833:SF1">
    <property type="entry name" value="METHIONINE SYNTHASE"/>
    <property type="match status" value="1"/>
</dbReference>
<name>A0A3S3S878_METS7</name>
<keyword evidence="7" id="KW-0489">Methyltransferase</keyword>
<dbReference type="PANTHER" id="PTHR45833">
    <property type="entry name" value="METHIONINE SYNTHASE"/>
    <property type="match status" value="1"/>
</dbReference>
<dbReference type="GO" id="GO:0050667">
    <property type="term" value="P:homocysteine metabolic process"/>
    <property type="evidence" value="ECO:0007669"/>
    <property type="project" value="TreeGrafter"/>
</dbReference>
<feature type="domain" description="Flavodoxin-like" evidence="4">
    <location>
        <begin position="93"/>
        <end position="219"/>
    </location>
</feature>
<feature type="domain" description="B12-binding" evidence="5">
    <location>
        <begin position="92"/>
        <end position="219"/>
    </location>
</feature>
<dbReference type="PROSITE" id="PS51332">
    <property type="entry name" value="B12_BINDING"/>
    <property type="match status" value="1"/>
</dbReference>
<dbReference type="InterPro" id="IPR003759">
    <property type="entry name" value="Cbl-bd_cap"/>
</dbReference>
<dbReference type="AlphaFoldDB" id="A0A3S3S878"/>
<sequence length="219" mass="23676">MSEAQLFEELANAVYAGDDAKAVELSKKILEAGIEPLKAINEGLMKGMSRVGDDFSQLKIYLPEVMLAAEAMKSALAVLEPEALKRGKATVKSKVVIATITGDIHDIGKNIVAMLMRANGFEVYDLGRDVPIDELIKKAEEVKADFICASTLLSTSMPYMEDLISLLKERGIREKYLVMVGGGPVTREWAASIGADGYGDDGDEAVKVAKELLQRRGAP</sequence>
<evidence type="ECO:0000313" key="7">
    <source>
        <dbReference type="EMBL" id="RWX73743.1"/>
    </source>
</evidence>
<dbReference type="GO" id="GO:0046653">
    <property type="term" value="P:tetrahydrofolate metabolic process"/>
    <property type="evidence" value="ECO:0007669"/>
    <property type="project" value="TreeGrafter"/>
</dbReference>
<dbReference type="NCBIfam" id="TIGR02370">
    <property type="entry name" value="pyl_corrinoid"/>
    <property type="match status" value="1"/>
</dbReference>
<dbReference type="InterPro" id="IPR036594">
    <property type="entry name" value="Meth_synthase_dom"/>
</dbReference>
<dbReference type="InterPro" id="IPR012741">
    <property type="entry name" value="Corrinoid_p"/>
</dbReference>
<evidence type="ECO:0000256" key="2">
    <source>
        <dbReference type="ARBA" id="ARBA00022723"/>
    </source>
</evidence>
<dbReference type="InterPro" id="IPR036724">
    <property type="entry name" value="Cobalamin-bd_sf"/>
</dbReference>
<dbReference type="InterPro" id="IPR006158">
    <property type="entry name" value="Cobalamin-bd"/>
</dbReference>
<keyword evidence="3" id="KW-0170">Cobalt</keyword>
<dbReference type="GO" id="GO:0031419">
    <property type="term" value="F:cobalamin binding"/>
    <property type="evidence" value="ECO:0007669"/>
    <property type="project" value="InterPro"/>
</dbReference>
<dbReference type="SUPFAM" id="SSF52242">
    <property type="entry name" value="Cobalamin (vitamin B12)-binding domain"/>
    <property type="match status" value="1"/>
</dbReference>
<dbReference type="GO" id="GO:0032259">
    <property type="term" value="P:methylation"/>
    <property type="evidence" value="ECO:0007669"/>
    <property type="project" value="UniProtKB-KW"/>
</dbReference>
<dbReference type="Gene3D" id="1.10.1240.10">
    <property type="entry name" value="Methionine synthase domain"/>
    <property type="match status" value="1"/>
</dbReference>
<reference evidence="7 8" key="1">
    <citation type="submission" date="2018-12" db="EMBL/GenBank/DDBJ databases">
        <title>The complete genome of the methanogenic archaea of the candidate phylum Verstraetearchaeota, obtained from the metagenome of underground thermal water.</title>
        <authorList>
            <person name="Kadnikov V.V."/>
            <person name="Mardanov A.V."/>
            <person name="Beletsky A.V."/>
            <person name="Karnachuk O.V."/>
            <person name="Ravin N.V."/>
        </authorList>
    </citation>
    <scope>NUCLEOTIDE SEQUENCE [LARGE SCALE GENOMIC DNA]</scope>
    <source>
        <strain evidence="7">Ch88</strain>
    </source>
</reference>
<dbReference type="GO" id="GO:0010181">
    <property type="term" value="F:FMN binding"/>
    <property type="evidence" value="ECO:0007669"/>
    <property type="project" value="InterPro"/>
</dbReference>
<evidence type="ECO:0000256" key="3">
    <source>
        <dbReference type="ARBA" id="ARBA00023285"/>
    </source>
</evidence>
<dbReference type="CDD" id="cd02070">
    <property type="entry name" value="corrinoid_protein_B12-BD"/>
    <property type="match status" value="1"/>
</dbReference>
<dbReference type="InterPro" id="IPR008254">
    <property type="entry name" value="Flavodoxin/NO_synth"/>
</dbReference>
<feature type="domain" description="B12-binding N-terminal" evidence="6">
    <location>
        <begin position="1"/>
        <end position="91"/>
    </location>
</feature>
<dbReference type="GO" id="GO:0015948">
    <property type="term" value="P:methanogenesis"/>
    <property type="evidence" value="ECO:0007669"/>
    <property type="project" value="InterPro"/>
</dbReference>
<evidence type="ECO:0000259" key="6">
    <source>
        <dbReference type="PROSITE" id="PS51337"/>
    </source>
</evidence>
<dbReference type="PROSITE" id="PS50902">
    <property type="entry name" value="FLAVODOXIN_LIKE"/>
    <property type="match status" value="1"/>
</dbReference>
<dbReference type="GO" id="GO:0050897">
    <property type="term" value="F:cobalt ion binding"/>
    <property type="evidence" value="ECO:0007669"/>
    <property type="project" value="InterPro"/>
</dbReference>
<keyword evidence="2" id="KW-0479">Metal-binding</keyword>
<dbReference type="GO" id="GO:0008705">
    <property type="term" value="F:methionine synthase activity"/>
    <property type="evidence" value="ECO:0007669"/>
    <property type="project" value="TreeGrafter"/>
</dbReference>
<dbReference type="GO" id="GO:0005829">
    <property type="term" value="C:cytosol"/>
    <property type="evidence" value="ECO:0007669"/>
    <property type="project" value="TreeGrafter"/>
</dbReference>
<dbReference type="EMBL" id="RXGA01000002">
    <property type="protein sequence ID" value="RWX73743.1"/>
    <property type="molecule type" value="Genomic_DNA"/>
</dbReference>
<dbReference type="SUPFAM" id="SSF47644">
    <property type="entry name" value="Methionine synthase domain"/>
    <property type="match status" value="1"/>
</dbReference>
<dbReference type="Gene3D" id="3.40.50.280">
    <property type="entry name" value="Cobalamin-binding domain"/>
    <property type="match status" value="1"/>
</dbReference>
<gene>
    <name evidence="7" type="ORF">Metus_0522</name>
</gene>
<dbReference type="Pfam" id="PF02310">
    <property type="entry name" value="B12-binding"/>
    <property type="match status" value="1"/>
</dbReference>
<evidence type="ECO:0000259" key="5">
    <source>
        <dbReference type="PROSITE" id="PS51332"/>
    </source>
</evidence>
<dbReference type="InterPro" id="IPR050554">
    <property type="entry name" value="Met_Synthase/Corrinoid"/>
</dbReference>
<organism evidence="7 8">
    <name type="scientific">Methanosuratincola subterraneus</name>
    <dbReference type="NCBI Taxonomy" id="2593994"/>
    <lineage>
        <taxon>Archaea</taxon>
        <taxon>Thermoproteota</taxon>
        <taxon>Methanosuratincolia</taxon>
        <taxon>Candidatus Methanomethylicales</taxon>
        <taxon>Candidatus Methanomethylicaceae</taxon>
        <taxon>Candidatus Methanosuratincola (ex Vanwonterghem et al. 2016)</taxon>
    </lineage>
</organism>
<dbReference type="Proteomes" id="UP000288215">
    <property type="component" value="Unassembled WGS sequence"/>
</dbReference>
<dbReference type="FunFam" id="3.40.50.280:FF:000003">
    <property type="entry name" value="Dimethylamine methyltransferase corrinoid protein"/>
    <property type="match status" value="1"/>
</dbReference>
<protein>
    <submittedName>
        <fullName evidence="7">5-methyltetrahydrofolate--homocysteine methyltransferase</fullName>
    </submittedName>
</protein>
<accession>A0A3S3S878</accession>
<comment type="caution">
    <text evidence="7">The sequence shown here is derived from an EMBL/GenBank/DDBJ whole genome shotgun (WGS) entry which is preliminary data.</text>
</comment>
<dbReference type="PROSITE" id="PS51337">
    <property type="entry name" value="B12_BINDING_NTER"/>
    <property type="match status" value="1"/>
</dbReference>
<dbReference type="SMART" id="SM01018">
    <property type="entry name" value="B12-binding_2"/>
    <property type="match status" value="1"/>
</dbReference>
<comment type="similarity">
    <text evidence="1">Belongs to the methylamine corrinoid protein family.</text>
</comment>